<dbReference type="PRINTS" id="PR00502">
    <property type="entry name" value="NUDIXFAMILY"/>
</dbReference>
<accession>A0A8T9MSA2</accession>
<evidence type="ECO:0000256" key="1">
    <source>
        <dbReference type="ARBA" id="ARBA00022801"/>
    </source>
</evidence>
<gene>
    <name evidence="3" type="primary">nudE</name>
    <name evidence="3" type="ORF">LVJ77_06755</name>
</gene>
<name>A0A8T9MSA2_9NEIS</name>
<dbReference type="Gene3D" id="3.90.79.10">
    <property type="entry name" value="Nucleoside Triphosphate Pyrophosphohydrolase"/>
    <property type="match status" value="1"/>
</dbReference>
<dbReference type="Pfam" id="PF00293">
    <property type="entry name" value="NUDIX"/>
    <property type="match status" value="1"/>
</dbReference>
<dbReference type="EC" id="3.6.1.-" evidence="3"/>
<dbReference type="NCBIfam" id="NF008736">
    <property type="entry name" value="PRK11762.1"/>
    <property type="match status" value="1"/>
</dbReference>
<dbReference type="PANTHER" id="PTHR11839">
    <property type="entry name" value="UDP/ADP-SUGAR PYROPHOSPHATASE"/>
    <property type="match status" value="1"/>
</dbReference>
<dbReference type="PANTHER" id="PTHR11839:SF12">
    <property type="entry name" value="ADP COMPOUNDS HYDROLASE NUDE"/>
    <property type="match status" value="1"/>
</dbReference>
<dbReference type="Proteomes" id="UP000831534">
    <property type="component" value="Chromosome"/>
</dbReference>
<protein>
    <submittedName>
        <fullName evidence="3">ADP compounds hydrolase NudE</fullName>
        <ecNumber evidence="3">3.6.1.-</ecNumber>
    </submittedName>
</protein>
<dbReference type="InterPro" id="IPR000086">
    <property type="entry name" value="NUDIX_hydrolase_dom"/>
</dbReference>
<feature type="domain" description="Nudix hydrolase" evidence="2">
    <location>
        <begin position="48"/>
        <end position="178"/>
    </location>
</feature>
<evidence type="ECO:0000313" key="3">
    <source>
        <dbReference type="EMBL" id="UOP04151.2"/>
    </source>
</evidence>
<dbReference type="InterPro" id="IPR020476">
    <property type="entry name" value="Nudix_hydrolase"/>
</dbReference>
<dbReference type="GO" id="GO:0019144">
    <property type="term" value="F:ADP-sugar diphosphatase activity"/>
    <property type="evidence" value="ECO:0007669"/>
    <property type="project" value="TreeGrafter"/>
</dbReference>
<sequence length="192" mass="21469">MDYLSHTLTPPQILSVRLAAKTAVFEVQSVDLRFANGAERTYERLTPARRPAVMVLPVHENHLLMIREYAVGTERYELTLPKGLIDAGETPEQSANRELQEEIGFAAARLTPLRPLYTSPGHMYSPMHLFIAETLTPAKLPGDEPEPLQTVAVPLSDVDKLIACPQTGDARILASLFLFRDEYLSKHSTIQY</sequence>
<proteinExistence type="predicted"/>
<dbReference type="InterPro" id="IPR015797">
    <property type="entry name" value="NUDIX_hydrolase-like_dom_sf"/>
</dbReference>
<reference evidence="3" key="2">
    <citation type="submission" date="2024-09" db="EMBL/GenBank/DDBJ databases">
        <authorList>
            <person name="Veyrier F.J."/>
        </authorList>
    </citation>
    <scope>NUCLEOTIDE SEQUENCE</scope>
    <source>
        <strain evidence="3">17694</strain>
    </source>
</reference>
<keyword evidence="4" id="KW-1185">Reference proteome</keyword>
<dbReference type="AlphaFoldDB" id="A0A8T9MSA2"/>
<reference evidence="3" key="1">
    <citation type="journal article" date="2022" name="Res Sq">
        <title>Evolution of multicellular longitudinally dividing oral cavity symbionts (Neisseriaceae).</title>
        <authorList>
            <person name="Nyongesa S."/>
            <person name="Weber P."/>
            <person name="Bernet E."/>
            <person name="Pullido F."/>
            <person name="Nieckarz M."/>
            <person name="Delaby M."/>
            <person name="Nieves C."/>
            <person name="Viehboeck T."/>
            <person name="Krause N."/>
            <person name="Rivera-Millot A."/>
            <person name="Nakamura A."/>
            <person name="Vischer N."/>
            <person name="VanNieuwenhze M."/>
            <person name="Brun Y."/>
            <person name="Cava F."/>
            <person name="Bulgheresi S."/>
            <person name="Veyrier F."/>
        </authorList>
    </citation>
    <scope>NUCLEOTIDE SEQUENCE</scope>
    <source>
        <strain evidence="3">17694</strain>
    </source>
</reference>
<evidence type="ECO:0000313" key="4">
    <source>
        <dbReference type="Proteomes" id="UP000831534"/>
    </source>
</evidence>
<dbReference type="GO" id="GO:0005829">
    <property type="term" value="C:cytosol"/>
    <property type="evidence" value="ECO:0007669"/>
    <property type="project" value="TreeGrafter"/>
</dbReference>
<dbReference type="SUPFAM" id="SSF55811">
    <property type="entry name" value="Nudix"/>
    <property type="match status" value="1"/>
</dbReference>
<dbReference type="RefSeq" id="WP_027009199.1">
    <property type="nucleotide sequence ID" value="NZ_CP091521.1"/>
</dbReference>
<dbReference type="PROSITE" id="PS51462">
    <property type="entry name" value="NUDIX"/>
    <property type="match status" value="1"/>
</dbReference>
<dbReference type="EMBL" id="CP091521">
    <property type="protein sequence ID" value="UOP04151.2"/>
    <property type="molecule type" value="Genomic_DNA"/>
</dbReference>
<keyword evidence="1 3" id="KW-0378">Hydrolase</keyword>
<dbReference type="KEGG" id="ckh:LVJ77_06755"/>
<dbReference type="GO" id="GO:0019693">
    <property type="term" value="P:ribose phosphate metabolic process"/>
    <property type="evidence" value="ECO:0007669"/>
    <property type="project" value="TreeGrafter"/>
</dbReference>
<evidence type="ECO:0000259" key="2">
    <source>
        <dbReference type="PROSITE" id="PS51462"/>
    </source>
</evidence>
<dbReference type="GO" id="GO:0006753">
    <property type="term" value="P:nucleoside phosphate metabolic process"/>
    <property type="evidence" value="ECO:0007669"/>
    <property type="project" value="TreeGrafter"/>
</dbReference>
<organism evidence="3 4">
    <name type="scientific">Conchiformibius kuhniae</name>
    <dbReference type="NCBI Taxonomy" id="211502"/>
    <lineage>
        <taxon>Bacteria</taxon>
        <taxon>Pseudomonadati</taxon>
        <taxon>Pseudomonadota</taxon>
        <taxon>Betaproteobacteria</taxon>
        <taxon>Neisseriales</taxon>
        <taxon>Neisseriaceae</taxon>
        <taxon>Conchiformibius</taxon>
    </lineage>
</organism>